<dbReference type="InterPro" id="IPR006342">
    <property type="entry name" value="FkbM_mtfrase"/>
</dbReference>
<evidence type="ECO:0000256" key="1">
    <source>
        <dbReference type="SAM" id="MobiDB-lite"/>
    </source>
</evidence>
<feature type="region of interest" description="Disordered" evidence="1">
    <location>
        <begin position="1"/>
        <end position="24"/>
    </location>
</feature>
<protein>
    <recommendedName>
        <fullName evidence="3">Methyltransferase FkbM domain-containing protein</fullName>
    </recommendedName>
</protein>
<dbReference type="NCBIfam" id="TIGR01444">
    <property type="entry name" value="fkbM_fam"/>
    <property type="match status" value="1"/>
</dbReference>
<sequence length="329" mass="36518">MFRKRGANKEASSMILPGSHGRPNDAKKTWTSLAAGASILCIGVYLWILPTIQSNLLLENVASQVALSSKGTAAEPAAAANEEPLAVTLARHKKSLVYMGTKKTNTGWYVDTLCLKDKQRPLLVYGVGAGEDISWDLGLVDTFDATVFLFDPTEKSIKYTTPILEKYTQTKPNKLHHTPEGLSDKPGKLTFSMPANPDHVSMRQADLADKDMTRTVTVNVNSLSAWMKERNHAYLDILKIDIEGSEYAVLESLLDSDFVPFTQLLVEYHNRFLSDKSRHTRLLQSLKEAGFYELWSDNGGQEVGYLKVADLAYCEDGTSPRFPGKQARQ</sequence>
<reference evidence="4" key="1">
    <citation type="submission" date="2021-01" db="EMBL/GenBank/DDBJ databases">
        <authorList>
            <person name="Corre E."/>
            <person name="Pelletier E."/>
            <person name="Niang G."/>
            <person name="Scheremetjew M."/>
            <person name="Finn R."/>
            <person name="Kale V."/>
            <person name="Holt S."/>
            <person name="Cochrane G."/>
            <person name="Meng A."/>
            <person name="Brown T."/>
            <person name="Cohen L."/>
        </authorList>
    </citation>
    <scope>NUCLEOTIDE SEQUENCE</scope>
    <source>
        <strain evidence="4">CCMP127</strain>
    </source>
</reference>
<dbReference type="InterPro" id="IPR026913">
    <property type="entry name" value="METTL24"/>
</dbReference>
<accession>A0A7S3LCK1</accession>
<name>A0A7S3LCK1_9STRA</name>
<keyword evidence="2" id="KW-1133">Transmembrane helix</keyword>
<organism evidence="4">
    <name type="scientific">Amphora coffeiformis</name>
    <dbReference type="NCBI Taxonomy" id="265554"/>
    <lineage>
        <taxon>Eukaryota</taxon>
        <taxon>Sar</taxon>
        <taxon>Stramenopiles</taxon>
        <taxon>Ochrophyta</taxon>
        <taxon>Bacillariophyta</taxon>
        <taxon>Bacillariophyceae</taxon>
        <taxon>Bacillariophycidae</taxon>
        <taxon>Thalassiophysales</taxon>
        <taxon>Catenulaceae</taxon>
        <taxon>Amphora</taxon>
    </lineage>
</organism>
<evidence type="ECO:0000259" key="3">
    <source>
        <dbReference type="Pfam" id="PF05050"/>
    </source>
</evidence>
<evidence type="ECO:0000313" key="4">
    <source>
        <dbReference type="EMBL" id="CAE0419060.1"/>
    </source>
</evidence>
<dbReference type="Gene3D" id="3.40.50.150">
    <property type="entry name" value="Vaccinia Virus protein VP39"/>
    <property type="match status" value="1"/>
</dbReference>
<evidence type="ECO:0000256" key="2">
    <source>
        <dbReference type="SAM" id="Phobius"/>
    </source>
</evidence>
<dbReference type="InterPro" id="IPR029063">
    <property type="entry name" value="SAM-dependent_MTases_sf"/>
</dbReference>
<dbReference type="PANTHER" id="PTHR32026:SF10">
    <property type="entry name" value="METHYLTRANSFERASE-LIKE PROTEIN 24-RELATED"/>
    <property type="match status" value="1"/>
</dbReference>
<dbReference type="PANTHER" id="PTHR32026">
    <property type="entry name" value="METHYLTRANSFERASE-LIKE PROTEIN 24"/>
    <property type="match status" value="1"/>
</dbReference>
<proteinExistence type="predicted"/>
<dbReference type="EMBL" id="HBIM01021321">
    <property type="protein sequence ID" value="CAE0419060.1"/>
    <property type="molecule type" value="Transcribed_RNA"/>
</dbReference>
<dbReference type="AlphaFoldDB" id="A0A7S3LCK1"/>
<feature type="domain" description="Methyltransferase FkbM" evidence="3">
    <location>
        <begin position="190"/>
        <end position="291"/>
    </location>
</feature>
<dbReference type="Pfam" id="PF05050">
    <property type="entry name" value="Methyltransf_21"/>
    <property type="match status" value="1"/>
</dbReference>
<keyword evidence="2" id="KW-0812">Transmembrane</keyword>
<feature type="transmembrane region" description="Helical" evidence="2">
    <location>
        <begin position="30"/>
        <end position="48"/>
    </location>
</feature>
<keyword evidence="2" id="KW-0472">Membrane</keyword>
<dbReference type="SUPFAM" id="SSF53335">
    <property type="entry name" value="S-adenosyl-L-methionine-dependent methyltransferases"/>
    <property type="match status" value="1"/>
</dbReference>
<gene>
    <name evidence="4" type="ORF">ACOF00016_LOCUS15919</name>
</gene>